<comment type="subcellular location">
    <subcellularLocation>
        <location evidence="1 9">Nucleus</location>
    </subcellularLocation>
</comment>
<dbReference type="OrthoDB" id="5322661at2759"/>
<dbReference type="Pfam" id="PF08689">
    <property type="entry name" value="Med5"/>
    <property type="match status" value="1"/>
</dbReference>
<keyword evidence="6 9" id="KW-0804">Transcription</keyword>
<keyword evidence="7 9" id="KW-0539">Nucleus</keyword>
<name>A0A6G1JJT2_9PLEO</name>
<evidence type="ECO:0000256" key="8">
    <source>
        <dbReference type="ARBA" id="ARBA00031256"/>
    </source>
</evidence>
<feature type="region of interest" description="Disordered" evidence="10">
    <location>
        <begin position="87"/>
        <end position="107"/>
    </location>
</feature>
<evidence type="ECO:0000256" key="1">
    <source>
        <dbReference type="ARBA" id="ARBA00004123"/>
    </source>
</evidence>
<evidence type="ECO:0000256" key="2">
    <source>
        <dbReference type="ARBA" id="ARBA00008782"/>
    </source>
</evidence>
<dbReference type="GO" id="GO:0006357">
    <property type="term" value="P:regulation of transcription by RNA polymerase II"/>
    <property type="evidence" value="ECO:0007669"/>
    <property type="project" value="InterPro"/>
</dbReference>
<dbReference type="InterPro" id="IPR014801">
    <property type="entry name" value="Mediator_Med5_fun"/>
</dbReference>
<evidence type="ECO:0000256" key="6">
    <source>
        <dbReference type="ARBA" id="ARBA00023163"/>
    </source>
</evidence>
<dbReference type="GO" id="GO:0003712">
    <property type="term" value="F:transcription coregulator activity"/>
    <property type="evidence" value="ECO:0007669"/>
    <property type="project" value="InterPro"/>
</dbReference>
<organism evidence="11 12">
    <name type="scientific">Lentithecium fluviatile CBS 122367</name>
    <dbReference type="NCBI Taxonomy" id="1168545"/>
    <lineage>
        <taxon>Eukaryota</taxon>
        <taxon>Fungi</taxon>
        <taxon>Dikarya</taxon>
        <taxon>Ascomycota</taxon>
        <taxon>Pezizomycotina</taxon>
        <taxon>Dothideomycetes</taxon>
        <taxon>Pleosporomycetidae</taxon>
        <taxon>Pleosporales</taxon>
        <taxon>Massarineae</taxon>
        <taxon>Lentitheciaceae</taxon>
        <taxon>Lentithecium</taxon>
    </lineage>
</organism>
<evidence type="ECO:0000313" key="12">
    <source>
        <dbReference type="Proteomes" id="UP000799291"/>
    </source>
</evidence>
<keyword evidence="4 9" id="KW-0805">Transcription regulation</keyword>
<evidence type="ECO:0000256" key="5">
    <source>
        <dbReference type="ARBA" id="ARBA00023159"/>
    </source>
</evidence>
<evidence type="ECO:0000256" key="4">
    <source>
        <dbReference type="ARBA" id="ARBA00023015"/>
    </source>
</evidence>
<protein>
    <recommendedName>
        <fullName evidence="3 9">Mediator of RNA polymerase II transcription subunit 5</fullName>
    </recommendedName>
    <alternativeName>
        <fullName evidence="8 9">Mediator complex subunit 5</fullName>
    </alternativeName>
</protein>
<evidence type="ECO:0000256" key="9">
    <source>
        <dbReference type="RuleBase" id="RU364142"/>
    </source>
</evidence>
<dbReference type="PANTHER" id="PTHR35784">
    <property type="entry name" value="MEDIATOR OF RNA POLYMERASE II TRANSCRIPTION SUBUNIT 5"/>
    <property type="match status" value="1"/>
</dbReference>
<comment type="function">
    <text evidence="9">Component of the Mediator complex, a coactivator involved in the regulated transcription of nearly all RNA polymerase II-dependent genes. Mediator functions as a bridge to convey information from gene-specific regulatory proteins to the basal RNA polymerase II transcription machinery. Mediator is recruited to promoters by direct interactions with regulatory proteins and serves as a scaffold for the assembly of a functional preinitiation complex with RNA polymerase II and the general transcription factors.</text>
</comment>
<keyword evidence="12" id="KW-1185">Reference proteome</keyword>
<evidence type="ECO:0000256" key="3">
    <source>
        <dbReference type="ARBA" id="ARBA00020628"/>
    </source>
</evidence>
<evidence type="ECO:0000256" key="7">
    <source>
        <dbReference type="ARBA" id="ARBA00023242"/>
    </source>
</evidence>
<dbReference type="Proteomes" id="UP000799291">
    <property type="component" value="Unassembled WGS sequence"/>
</dbReference>
<evidence type="ECO:0000256" key="10">
    <source>
        <dbReference type="SAM" id="MobiDB-lite"/>
    </source>
</evidence>
<dbReference type="GO" id="GO:0016592">
    <property type="term" value="C:mediator complex"/>
    <property type="evidence" value="ECO:0007669"/>
    <property type="project" value="InterPro"/>
</dbReference>
<comment type="subunit">
    <text evidence="9">Component of the Mediator complex.</text>
</comment>
<dbReference type="PANTHER" id="PTHR35784:SF1">
    <property type="entry name" value="MEDIATOR OF RNA POLYMERASE II TRANSCRIPTION SUBUNIT 5"/>
    <property type="match status" value="1"/>
</dbReference>
<evidence type="ECO:0000313" key="11">
    <source>
        <dbReference type="EMBL" id="KAF2690814.1"/>
    </source>
</evidence>
<reference evidence="11" key="1">
    <citation type="journal article" date="2020" name="Stud. Mycol.">
        <title>101 Dothideomycetes genomes: a test case for predicting lifestyles and emergence of pathogens.</title>
        <authorList>
            <person name="Haridas S."/>
            <person name="Albert R."/>
            <person name="Binder M."/>
            <person name="Bloem J."/>
            <person name="Labutti K."/>
            <person name="Salamov A."/>
            <person name="Andreopoulos B."/>
            <person name="Baker S."/>
            <person name="Barry K."/>
            <person name="Bills G."/>
            <person name="Bluhm B."/>
            <person name="Cannon C."/>
            <person name="Castanera R."/>
            <person name="Culley D."/>
            <person name="Daum C."/>
            <person name="Ezra D."/>
            <person name="Gonzalez J."/>
            <person name="Henrissat B."/>
            <person name="Kuo A."/>
            <person name="Liang C."/>
            <person name="Lipzen A."/>
            <person name="Lutzoni F."/>
            <person name="Magnuson J."/>
            <person name="Mondo S."/>
            <person name="Nolan M."/>
            <person name="Ohm R."/>
            <person name="Pangilinan J."/>
            <person name="Park H.-J."/>
            <person name="Ramirez L."/>
            <person name="Alfaro M."/>
            <person name="Sun H."/>
            <person name="Tritt A."/>
            <person name="Yoshinaga Y."/>
            <person name="Zwiers L.-H."/>
            <person name="Turgeon B."/>
            <person name="Goodwin S."/>
            <person name="Spatafora J."/>
            <person name="Crous P."/>
            <person name="Grigoriev I."/>
        </authorList>
    </citation>
    <scope>NUCLEOTIDE SEQUENCE</scope>
    <source>
        <strain evidence="11">CBS 122367</strain>
    </source>
</reference>
<accession>A0A6G1JJT2</accession>
<dbReference type="AlphaFoldDB" id="A0A6G1JJT2"/>
<sequence length="1046" mass="114708">MDSLIKDWALFLDRCLENRIQADLFDAAAAQLHTKSPLPGPKLAALLLKPRSAGTSSLDPRVVIYAERLLALKKVDTADVLSATFQHSKDRSGAGEETNLRDPSRWRNPPELEEIIFYRLQKAYAGPEPERPATNTEAHRTLVVVTRWMSAMVISHTSDSMMQAINGTERRPQDQQQSYNVREALGVFVSGLIDNGRILQLLNKDELKDLRKEFAKALSTFIPFLSQTSIQLANRLEIYQKEHDLHELPVTSANGEGNENARLEVAALQLEAVVDLPTISTRAGIFIFLNSLLVARPLTDDFAINTYLHARYKMDAQAMATDLVTAAFDILANAMYRSETSQTLFSLKSFLVNKVPLLLAQLVAPIYAMNAELCITQALSHVDPNAFPAFSQGFDDIMGNSNSLADVRQDFLNACALHGLIPASTIERLLGEPPLQGPPETKYVKQDLVSQCKDNFEKVNMFIDELENLDGNAGAIVAAITELISHLCEMHETMYLKTICNSLSKKPQALDIILQFTSPANVLRPLCQFLDEWRYDGDQEYQPVYDEFGAILVLVLALVHRFDLTYLDLGIEHESFVAQLLERGHRNIPPDELTDEQGRQLGSWLRGLYDSDKVGLTNDVFASCRPQDFYLLAPTFFSQTVMACSAEVLSLDSVKGGLEYLHETFLLPSLVGGLKWMASHALTQTHQDLDVLMQIFVKLIKSAPTSGDAQAMHATIISVVSARLQKCLLTLKRRHPSRTDIDPLIQAIKGSAHYERSMYPSMGELEKWTNAPHNTLNTALRHTVQQLCQWAATDSLQPNPPNYTHRQLYASLKLLGTSKTLQAIVDEVKAQSHAGNGQAALDIGLSLICAPMIENSAVPVDWVGSSDPAPHPPRTRLNLREMLKFEFDNAASLVAMDPMAAETIVRLHRRVEGHLAVVAQSGLPTGNVDLSDVNIVDVQSQALPADLDKAMNEAAAAAATIAAAGGDTTGMDAQALQQSLDQHLDLTAAGGGLNLEGIGVGAAGAGDLTTNMDSLPDLDLDMGGMGDMSMGLGDGEDDWDLDFSGM</sequence>
<proteinExistence type="inferred from homology"/>
<keyword evidence="5 9" id="KW-0010">Activator</keyword>
<dbReference type="EMBL" id="MU005570">
    <property type="protein sequence ID" value="KAF2690814.1"/>
    <property type="molecule type" value="Genomic_DNA"/>
</dbReference>
<comment type="similarity">
    <text evidence="2 9">Belongs to the Mediator complex subunit 5 family.</text>
</comment>
<gene>
    <name evidence="9" type="primary">MED5</name>
    <name evidence="11" type="ORF">K458DRAFT_412162</name>
</gene>